<dbReference type="Pfam" id="PF00563">
    <property type="entry name" value="EAL"/>
    <property type="match status" value="1"/>
</dbReference>
<keyword evidence="4" id="KW-1185">Reference proteome</keyword>
<feature type="transmembrane region" description="Helical" evidence="1">
    <location>
        <begin position="134"/>
        <end position="155"/>
    </location>
</feature>
<dbReference type="Gene3D" id="3.20.20.450">
    <property type="entry name" value="EAL domain"/>
    <property type="match status" value="1"/>
</dbReference>
<comment type="caution">
    <text evidence="3">The sequence shown here is derived from an EMBL/GenBank/DDBJ whole genome shotgun (WGS) entry which is preliminary data.</text>
</comment>
<feature type="transmembrane region" description="Helical" evidence="1">
    <location>
        <begin position="47"/>
        <end position="70"/>
    </location>
</feature>
<dbReference type="AlphaFoldDB" id="A0A1Q8ZSA0"/>
<organism evidence="3 4">
    <name type="scientific">Rhizobium oryziradicis</name>
    <dbReference type="NCBI Taxonomy" id="1867956"/>
    <lineage>
        <taxon>Bacteria</taxon>
        <taxon>Pseudomonadati</taxon>
        <taxon>Pseudomonadota</taxon>
        <taxon>Alphaproteobacteria</taxon>
        <taxon>Hyphomicrobiales</taxon>
        <taxon>Rhizobiaceae</taxon>
        <taxon>Rhizobium/Agrobacterium group</taxon>
        <taxon>Rhizobium</taxon>
    </lineage>
</organism>
<keyword evidence="1" id="KW-1133">Transmembrane helix</keyword>
<feature type="domain" description="EAL" evidence="2">
    <location>
        <begin position="162"/>
        <end position="416"/>
    </location>
</feature>
<evidence type="ECO:0000256" key="1">
    <source>
        <dbReference type="SAM" id="Phobius"/>
    </source>
</evidence>
<feature type="transmembrane region" description="Helical" evidence="1">
    <location>
        <begin position="76"/>
        <end position="93"/>
    </location>
</feature>
<gene>
    <name evidence="3" type="ORF">BJF95_07790</name>
</gene>
<sequence length="423" mass="46990">MTIAVFCLCWAMLFAFHQRWHIAFLEILGAFVAAISWLLIGRGRLNAVLILSELAFLAIAIIFCMTLDVPDGKTPRVVHLFLPVVAMLGYIHFLRSKSMFQLAIIIASLASFVLFSSTHFAIPAAETIPNEIRVFGAWFNSILAVTMICGCVYALQREFTAHHSMKRELQAAVRNGELQLFFQPQVDRKGVIVGAEALLRWKHPQRGYIAPDAFIGIAEECGLMPLIGGWVLKDACNTLSKWREDPHLSTLTLAVNVSAIQFVSEDFERFVLDTLDLYRADPNKLKLELTESVTLVGIATVAAKMNTLREAGITFALDDFGTGYSSLNHLGRLPIQQLKIDRSFVQGVTENPQGAKLIKSIVKMGLDLGVTVLAEGVETAEQQAFLLNCGCQQFQGYYFGRPVSIDAFERDSIARISEIRTML</sequence>
<dbReference type="PROSITE" id="PS50883">
    <property type="entry name" value="EAL"/>
    <property type="match status" value="1"/>
</dbReference>
<evidence type="ECO:0000259" key="2">
    <source>
        <dbReference type="PROSITE" id="PS50883"/>
    </source>
</evidence>
<dbReference type="InterPro" id="IPR035919">
    <property type="entry name" value="EAL_sf"/>
</dbReference>
<accession>A0A1Q8ZSA0</accession>
<proteinExistence type="predicted"/>
<feature type="transmembrane region" description="Helical" evidence="1">
    <location>
        <begin position="20"/>
        <end position="40"/>
    </location>
</feature>
<keyword evidence="1" id="KW-0472">Membrane</keyword>
<dbReference type="PANTHER" id="PTHR33121:SF71">
    <property type="entry name" value="OXYGEN SENSOR PROTEIN DOSP"/>
    <property type="match status" value="1"/>
</dbReference>
<dbReference type="EMBL" id="MKIM01000027">
    <property type="protein sequence ID" value="OLP44830.1"/>
    <property type="molecule type" value="Genomic_DNA"/>
</dbReference>
<reference evidence="3 4" key="1">
    <citation type="submission" date="2016-09" db="EMBL/GenBank/DDBJ databases">
        <title>Rhizobium oryziradicis sp. nov., isolated from the root of rice.</title>
        <authorList>
            <person name="Zhao J."/>
            <person name="Zhang X."/>
        </authorList>
    </citation>
    <scope>NUCLEOTIDE SEQUENCE [LARGE SCALE GENOMIC DNA]</scope>
    <source>
        <strain evidence="3 4">N19</strain>
    </source>
</reference>
<dbReference type="Proteomes" id="UP000186894">
    <property type="component" value="Unassembled WGS sequence"/>
</dbReference>
<dbReference type="CDD" id="cd01948">
    <property type="entry name" value="EAL"/>
    <property type="match status" value="1"/>
</dbReference>
<name>A0A1Q8ZSA0_9HYPH</name>
<dbReference type="PANTHER" id="PTHR33121">
    <property type="entry name" value="CYCLIC DI-GMP PHOSPHODIESTERASE PDEF"/>
    <property type="match status" value="1"/>
</dbReference>
<dbReference type="InterPro" id="IPR001633">
    <property type="entry name" value="EAL_dom"/>
</dbReference>
<evidence type="ECO:0000313" key="4">
    <source>
        <dbReference type="Proteomes" id="UP000186894"/>
    </source>
</evidence>
<protein>
    <recommendedName>
        <fullName evidence="2">EAL domain-containing protein</fullName>
    </recommendedName>
</protein>
<dbReference type="GO" id="GO:0071111">
    <property type="term" value="F:cyclic-guanylate-specific phosphodiesterase activity"/>
    <property type="evidence" value="ECO:0007669"/>
    <property type="project" value="InterPro"/>
</dbReference>
<dbReference type="SMART" id="SM00052">
    <property type="entry name" value="EAL"/>
    <property type="match status" value="1"/>
</dbReference>
<dbReference type="InterPro" id="IPR050706">
    <property type="entry name" value="Cyclic-di-GMP_PDE-like"/>
</dbReference>
<dbReference type="STRING" id="1867956.BJF95_07790"/>
<dbReference type="SUPFAM" id="SSF141868">
    <property type="entry name" value="EAL domain-like"/>
    <property type="match status" value="1"/>
</dbReference>
<keyword evidence="1" id="KW-0812">Transmembrane</keyword>
<feature type="transmembrane region" description="Helical" evidence="1">
    <location>
        <begin position="100"/>
        <end position="122"/>
    </location>
</feature>
<evidence type="ECO:0000313" key="3">
    <source>
        <dbReference type="EMBL" id="OLP44830.1"/>
    </source>
</evidence>